<evidence type="ECO:0000313" key="15">
    <source>
        <dbReference type="EMBL" id="KKY27269.1"/>
    </source>
</evidence>
<dbReference type="Pfam" id="PF06419">
    <property type="entry name" value="COG6_N"/>
    <property type="match status" value="1"/>
</dbReference>
<protein>
    <recommendedName>
        <fullName evidence="3 10">Conserved oligomeric Golgi complex subunit 6</fullName>
        <shortName evidence="10">COG complex subunit 6</shortName>
    </recommendedName>
    <alternativeName>
        <fullName evidence="8 10">Component of oligomeric Golgi complex 6</fullName>
    </alternativeName>
</protein>
<keyword evidence="16" id="KW-1185">Reference proteome</keyword>
<comment type="similarity">
    <text evidence="2 10">Belongs to the COG6 family.</text>
</comment>
<evidence type="ECO:0000256" key="1">
    <source>
        <dbReference type="ARBA" id="ARBA00004395"/>
    </source>
</evidence>
<keyword evidence="7 10" id="KW-0472">Membrane</keyword>
<reference evidence="15 16" key="2">
    <citation type="submission" date="2015-05" db="EMBL/GenBank/DDBJ databases">
        <authorList>
            <person name="Morales-Cruz A."/>
            <person name="Amrine K.C."/>
            <person name="Cantu D."/>
        </authorList>
    </citation>
    <scope>NUCLEOTIDE SEQUENCE [LARGE SCALE GENOMIC DNA]</scope>
    <source>
        <strain evidence="15">UCRPC4</strain>
    </source>
</reference>
<evidence type="ECO:0000256" key="4">
    <source>
        <dbReference type="ARBA" id="ARBA00022448"/>
    </source>
</evidence>
<sequence>MSGTSYFAKQTGSFNNEAESPLSPSAPTVTARNTALANKVTSVLSASYADSEIRDALGLLDIRGVENTAEARRRLRLDAQKEVIDCNAAVVQDFGKVAEQLKRIGTMISTLNNTCDEMRKHITTAKQETAPILEESIVLVAQKQEVENKEQLLKAFNRHFLLSDQEIFCLTSSAEPLDQQFFDSLTRAKKIHDDCEVLLENENQRLGVELMDETSRHINAAYKKLYTWIQKEFKTLDLEDPQIGSSVRKALRVLAERPSLFQSCLDFFAEAREHNLSHAFHAALIDPNAASNVVPDAKPIEFSTHDTLRYVGDMIAWVHSAAVSEREALEGLFISDGDELAKGIKAGQQTEPWSRLALKDEDGDNDGVIEDNVAFDGRAALASLVSRNLSGVTKTLKQRVEFAIRGNDDPVIVYKTMNLITFYLGIFSKLLGSDSALLELIKELQSSTFLHFERLMTDEVSEATNDAVLPEDLSVPTFLLNALDRISILLKAQASISFTPDTSTSSPTSLTRLLSVALTPFLDLCSELSASLPDPSSSAITDLPPDPSSPIFQLNYILSVRDTVTFFIPTDSPLLTTLTQKIDTITQTLTTIQHTYLLHSSALSPLLSTLPSLTPTTNNLPLPFQPTHLPTLAATLDSFLPTAHIDALENLSPLTDKTIQRSCTSQAVELFVIDFESVVTCMEDWDREHGIDYSHNDDDDDMMSLVSGVTRRTERTSAAGRTGTSGSGSGGVIGLRKMYPRRVEEVRVLLS</sequence>
<evidence type="ECO:0000256" key="2">
    <source>
        <dbReference type="ARBA" id="ARBA00011023"/>
    </source>
</evidence>
<dbReference type="GO" id="GO:0015031">
    <property type="term" value="P:protein transport"/>
    <property type="evidence" value="ECO:0007669"/>
    <property type="project" value="UniProtKB-KW"/>
</dbReference>
<evidence type="ECO:0000256" key="5">
    <source>
        <dbReference type="ARBA" id="ARBA00022927"/>
    </source>
</evidence>
<comment type="caution">
    <text evidence="15">The sequence shown here is derived from an EMBL/GenBank/DDBJ whole genome shotgun (WGS) entry which is preliminary data.</text>
</comment>
<gene>
    <name evidence="15" type="ORF">UCRPC4_g01171</name>
</gene>
<evidence type="ECO:0000256" key="8">
    <source>
        <dbReference type="ARBA" id="ARBA00031348"/>
    </source>
</evidence>
<comment type="subcellular location">
    <subcellularLocation>
        <location evidence="1 10">Golgi apparatus membrane</location>
        <topology evidence="1 10">Peripheral membrane protein</topology>
    </subcellularLocation>
</comment>
<dbReference type="InterPro" id="IPR048368">
    <property type="entry name" value="COG6_N"/>
</dbReference>
<reference evidence="15 16" key="1">
    <citation type="submission" date="2015-05" db="EMBL/GenBank/DDBJ databases">
        <title>Distinctive expansion of gene families associated with plant cell wall degradation and secondary metabolism in the genomes of grapevine trunk pathogens.</title>
        <authorList>
            <person name="Lawrence D.P."/>
            <person name="Travadon R."/>
            <person name="Rolshausen P.E."/>
            <person name="Baumgartner K."/>
        </authorList>
    </citation>
    <scope>NUCLEOTIDE SEQUENCE [LARGE SCALE GENOMIC DNA]</scope>
    <source>
        <strain evidence="15">UCRPC4</strain>
    </source>
</reference>
<feature type="domain" description="Conserved oligomeric complex COG6 N-terminal" evidence="13">
    <location>
        <begin position="60"/>
        <end position="173"/>
    </location>
</feature>
<dbReference type="Proteomes" id="UP000053317">
    <property type="component" value="Unassembled WGS sequence"/>
</dbReference>
<accession>A0A0G2EYQ1</accession>
<dbReference type="InterPro" id="IPR010490">
    <property type="entry name" value="COG6"/>
</dbReference>
<comment type="subunit">
    <text evidence="10">Component of the conserved oligomeric Golgi complex.</text>
</comment>
<evidence type="ECO:0000256" key="3">
    <source>
        <dbReference type="ARBA" id="ARBA00020973"/>
    </source>
</evidence>
<dbReference type="PANTHER" id="PTHR21506">
    <property type="entry name" value="COMPONENT OF OLIGOMERIC GOLGI COMPLEX 6"/>
    <property type="match status" value="1"/>
</dbReference>
<evidence type="ECO:0000256" key="9">
    <source>
        <dbReference type="ARBA" id="ARBA00043873"/>
    </source>
</evidence>
<dbReference type="Pfam" id="PF20653">
    <property type="entry name" value="COG6_C"/>
    <property type="match status" value="1"/>
</dbReference>
<keyword evidence="6 10" id="KW-0333">Golgi apparatus</keyword>
<evidence type="ECO:0000313" key="16">
    <source>
        <dbReference type="Proteomes" id="UP000053317"/>
    </source>
</evidence>
<evidence type="ECO:0000259" key="14">
    <source>
        <dbReference type="Pfam" id="PF20653"/>
    </source>
</evidence>
<proteinExistence type="inferred from homology"/>
<evidence type="ECO:0000256" key="11">
    <source>
        <dbReference type="SAM" id="Coils"/>
    </source>
</evidence>
<feature type="compositionally biased region" description="Gly residues" evidence="12">
    <location>
        <begin position="723"/>
        <end position="733"/>
    </location>
</feature>
<evidence type="ECO:0000256" key="10">
    <source>
        <dbReference type="RuleBase" id="RU365075"/>
    </source>
</evidence>
<dbReference type="OrthoDB" id="272987at2759"/>
<feature type="coiled-coil region" evidence="11">
    <location>
        <begin position="108"/>
        <end position="159"/>
    </location>
</feature>
<evidence type="ECO:0000256" key="12">
    <source>
        <dbReference type="SAM" id="MobiDB-lite"/>
    </source>
</evidence>
<dbReference type="PANTHER" id="PTHR21506:SF0">
    <property type="entry name" value="CONSERVED OLIGOMERIC GOLGI COMPLEX SUBUNIT 6"/>
    <property type="match status" value="1"/>
</dbReference>
<dbReference type="GO" id="GO:0006891">
    <property type="term" value="P:intra-Golgi vesicle-mediated transport"/>
    <property type="evidence" value="ECO:0007669"/>
    <property type="project" value="UniProtKB-UniRule"/>
</dbReference>
<evidence type="ECO:0000256" key="7">
    <source>
        <dbReference type="ARBA" id="ARBA00023136"/>
    </source>
</evidence>
<comment type="function">
    <text evidence="9">Acts as a component of the peripheral membrane COG complex that is involved in intra-Golgi protein trafficking. COG is located at the cis-Golgi, and regulates tethering of retrograde intra-Golgi vesicles and possibly a number of other membrane trafficking events.</text>
</comment>
<dbReference type="GO" id="GO:0000139">
    <property type="term" value="C:Golgi membrane"/>
    <property type="evidence" value="ECO:0007669"/>
    <property type="project" value="UniProtKB-SubCell"/>
</dbReference>
<dbReference type="InterPro" id="IPR048369">
    <property type="entry name" value="COG6_C"/>
</dbReference>
<keyword evidence="5 10" id="KW-0653">Protein transport</keyword>
<comment type="function">
    <text evidence="10">Acts as component of the peripheral membrane COG complex that is involved in intra-Golgi protein trafficking. COG is located at the cis-Golgi, and regulates tethering of retrograde intra-Golgi vesicles and possibly a number of other membrane trafficking events.</text>
</comment>
<dbReference type="GO" id="GO:0017119">
    <property type="term" value="C:Golgi transport complex"/>
    <property type="evidence" value="ECO:0007669"/>
    <property type="project" value="UniProtKB-UniRule"/>
</dbReference>
<keyword evidence="4 10" id="KW-0813">Transport</keyword>
<dbReference type="SMART" id="SM01087">
    <property type="entry name" value="COG6"/>
    <property type="match status" value="1"/>
</dbReference>
<name>A0A0G2EYQ1_PHACM</name>
<feature type="region of interest" description="Disordered" evidence="12">
    <location>
        <begin position="711"/>
        <end position="734"/>
    </location>
</feature>
<dbReference type="AlphaFoldDB" id="A0A0G2EYQ1"/>
<dbReference type="EMBL" id="LCWF01000026">
    <property type="protein sequence ID" value="KKY27269.1"/>
    <property type="molecule type" value="Genomic_DNA"/>
</dbReference>
<organism evidence="15 16">
    <name type="scientific">Phaeomoniella chlamydospora</name>
    <name type="common">Phaeoacremonium chlamydosporum</name>
    <dbReference type="NCBI Taxonomy" id="158046"/>
    <lineage>
        <taxon>Eukaryota</taxon>
        <taxon>Fungi</taxon>
        <taxon>Dikarya</taxon>
        <taxon>Ascomycota</taxon>
        <taxon>Pezizomycotina</taxon>
        <taxon>Eurotiomycetes</taxon>
        <taxon>Chaetothyriomycetidae</taxon>
        <taxon>Phaeomoniellales</taxon>
        <taxon>Phaeomoniellaceae</taxon>
        <taxon>Phaeomoniella</taxon>
    </lineage>
</organism>
<feature type="domain" description="Conserved Oligomeric Golgi complex subunit 6 C-terminal" evidence="14">
    <location>
        <begin position="204"/>
        <end position="697"/>
    </location>
</feature>
<evidence type="ECO:0000259" key="13">
    <source>
        <dbReference type="Pfam" id="PF06419"/>
    </source>
</evidence>
<evidence type="ECO:0000256" key="6">
    <source>
        <dbReference type="ARBA" id="ARBA00023034"/>
    </source>
</evidence>
<keyword evidence="11" id="KW-0175">Coiled coil</keyword>